<dbReference type="EMBL" id="OGUU01000038">
    <property type="protein sequence ID" value="SPC25418.1"/>
    <property type="molecule type" value="Genomic_DNA"/>
</dbReference>
<evidence type="ECO:0000313" key="1">
    <source>
        <dbReference type="EMBL" id="SPC25418.1"/>
    </source>
</evidence>
<dbReference type="RefSeq" id="WP_115737076.1">
    <property type="nucleotide sequence ID" value="NZ_LT984799.1"/>
</dbReference>
<accession>A0A7Z7JF31</accession>
<protein>
    <submittedName>
        <fullName evidence="1">Uncharacterized protein</fullName>
    </submittedName>
</protein>
<evidence type="ECO:0000313" key="2">
    <source>
        <dbReference type="Proteomes" id="UP000257139"/>
    </source>
</evidence>
<proteinExistence type="predicted"/>
<dbReference type="Proteomes" id="UP000257139">
    <property type="component" value="Plasmid CBM2594_p"/>
</dbReference>
<sequence length="124" mass="13994">MRRAIARSKIDALHVIGRCGADDLELDYSTAWRDAVELGRLGMKRGIRVTTKGTEHVLVTSPSALLAGLANQKRTYRQRNLCCSFSKQLLSEGVWTELQNKARVIGDYLVDGPFTGMVFDHWWQ</sequence>
<organism evidence="1 2">
    <name type="scientific">Cupriavidus taiwanensis</name>
    <dbReference type="NCBI Taxonomy" id="164546"/>
    <lineage>
        <taxon>Bacteria</taxon>
        <taxon>Pseudomonadati</taxon>
        <taxon>Pseudomonadota</taxon>
        <taxon>Betaproteobacteria</taxon>
        <taxon>Burkholderiales</taxon>
        <taxon>Burkholderiaceae</taxon>
        <taxon>Cupriavidus</taxon>
    </lineage>
</organism>
<reference evidence="1 2" key="1">
    <citation type="submission" date="2018-01" db="EMBL/GenBank/DDBJ databases">
        <authorList>
            <person name="Clerissi C."/>
        </authorList>
    </citation>
    <scope>NUCLEOTIDE SEQUENCE [LARGE SCALE GENOMIC DNA]</scope>
    <source>
        <strain evidence="1">Cupriavidus taiwanensis STM 6021</strain>
        <plasmid evidence="2">cbm2594_p</plasmid>
    </source>
</reference>
<comment type="caution">
    <text evidence="1">The sequence shown here is derived from an EMBL/GenBank/DDBJ whole genome shotgun (WGS) entry which is preliminary data.</text>
</comment>
<name>A0A7Z7JF31_9BURK</name>
<gene>
    <name evidence="1" type="ORF">CBM2594_P310037</name>
</gene>
<geneLocation type="plasmid" evidence="2">
    <name>cbm2594_p</name>
</geneLocation>
<dbReference type="AlphaFoldDB" id="A0A7Z7JF31"/>